<dbReference type="Proteomes" id="UP000283095">
    <property type="component" value="Chromosome"/>
</dbReference>
<sequence>MEVLDSIEPEHTELEDIDRLINMIDELEEKVEQFKSRG</sequence>
<evidence type="ECO:0000313" key="3">
    <source>
        <dbReference type="Proteomes" id="UP000283095"/>
    </source>
</evidence>
<evidence type="ECO:0000256" key="1">
    <source>
        <dbReference type="SAM" id="Coils"/>
    </source>
</evidence>
<name>A0A3Q9RKC5_9BACI</name>
<protein>
    <submittedName>
        <fullName evidence="2">Uncharacterized protein</fullName>
    </submittedName>
</protein>
<reference evidence="2 3" key="1">
    <citation type="submission" date="2018-01" db="EMBL/GenBank/DDBJ databases">
        <title>Bacillus asahii Genome sequencing and assembly.</title>
        <authorList>
            <person name="Jiang H."/>
            <person name="Feng Y."/>
            <person name="Zhao F."/>
            <person name="Lin X."/>
        </authorList>
    </citation>
    <scope>NUCLEOTIDE SEQUENCE [LARGE SCALE GENOMIC DNA]</scope>
    <source>
        <strain evidence="2 3">OM18</strain>
    </source>
</reference>
<accession>A0A3Q9RKC5</accession>
<keyword evidence="1" id="KW-0175">Coiled coil</keyword>
<dbReference type="NCBIfam" id="NF040878">
    <property type="entry name" value="SE1561_fam"/>
    <property type="match status" value="1"/>
</dbReference>
<dbReference type="EMBL" id="CP026095">
    <property type="protein sequence ID" value="AZV41292.1"/>
    <property type="molecule type" value="Genomic_DNA"/>
</dbReference>
<evidence type="ECO:0000313" key="2">
    <source>
        <dbReference type="EMBL" id="AZV41292.1"/>
    </source>
</evidence>
<dbReference type="KEGG" id="pasa:BAOM_0660"/>
<organism evidence="2 3">
    <name type="scientific">Peribacillus asahii</name>
    <dbReference type="NCBI Taxonomy" id="228899"/>
    <lineage>
        <taxon>Bacteria</taxon>
        <taxon>Bacillati</taxon>
        <taxon>Bacillota</taxon>
        <taxon>Bacilli</taxon>
        <taxon>Bacillales</taxon>
        <taxon>Bacillaceae</taxon>
        <taxon>Peribacillus</taxon>
    </lineage>
</organism>
<proteinExistence type="predicted"/>
<dbReference type="InterPro" id="IPR047670">
    <property type="entry name" value="YfjT-like"/>
</dbReference>
<gene>
    <name evidence="2" type="ORF">BAOM_0660</name>
</gene>
<feature type="coiled-coil region" evidence="1">
    <location>
        <begin position="10"/>
        <end position="37"/>
    </location>
</feature>
<dbReference type="AlphaFoldDB" id="A0A3Q9RKC5"/>